<dbReference type="OrthoDB" id="4093188at2759"/>
<feature type="non-terminal residue" evidence="2">
    <location>
        <position position="244"/>
    </location>
</feature>
<feature type="compositionally biased region" description="Polar residues" evidence="1">
    <location>
        <begin position="54"/>
        <end position="75"/>
    </location>
</feature>
<dbReference type="PANTHER" id="PTHR28061">
    <property type="entry name" value="INO EIGHTY SUBUNIT 4"/>
    <property type="match status" value="1"/>
</dbReference>
<dbReference type="Pfam" id="PF08193">
    <property type="entry name" value="INO80_Ies4"/>
    <property type="match status" value="1"/>
</dbReference>
<dbReference type="InterPro" id="IPR013175">
    <property type="entry name" value="INO80_su_Ies4"/>
</dbReference>
<proteinExistence type="predicted"/>
<dbReference type="GO" id="GO:0031011">
    <property type="term" value="C:Ino80 complex"/>
    <property type="evidence" value="ECO:0007669"/>
    <property type="project" value="InterPro"/>
</dbReference>
<feature type="compositionally biased region" description="Basic residues" evidence="1">
    <location>
        <begin position="106"/>
        <end position="116"/>
    </location>
</feature>
<feature type="compositionally biased region" description="Polar residues" evidence="1">
    <location>
        <begin position="37"/>
        <end position="47"/>
    </location>
</feature>
<dbReference type="PANTHER" id="PTHR28061:SF1">
    <property type="entry name" value="INO80 COMPLEX SUBUNIT 4"/>
    <property type="match status" value="1"/>
</dbReference>
<feature type="region of interest" description="Disordered" evidence="1">
    <location>
        <begin position="186"/>
        <end position="244"/>
    </location>
</feature>
<dbReference type="STRING" id="857342.A0A2T3B4G6"/>
<evidence type="ECO:0000313" key="2">
    <source>
        <dbReference type="EMBL" id="PSS20545.1"/>
    </source>
</evidence>
<dbReference type="AlphaFoldDB" id="A0A2T3B4G6"/>
<feature type="compositionally biased region" description="Basic and acidic residues" evidence="1">
    <location>
        <begin position="208"/>
        <end position="222"/>
    </location>
</feature>
<name>A0A2T3B4G6_AMORE</name>
<protein>
    <submittedName>
        <fullName evidence="2">Uncharacterized protein</fullName>
    </submittedName>
</protein>
<feature type="non-terminal residue" evidence="2">
    <location>
        <position position="1"/>
    </location>
</feature>
<keyword evidence="3" id="KW-1185">Reference proteome</keyword>
<dbReference type="GO" id="GO:0006338">
    <property type="term" value="P:chromatin remodeling"/>
    <property type="evidence" value="ECO:0007669"/>
    <property type="project" value="InterPro"/>
</dbReference>
<dbReference type="Proteomes" id="UP000241818">
    <property type="component" value="Unassembled WGS sequence"/>
</dbReference>
<accession>A0A2T3B4G6</accession>
<dbReference type="RefSeq" id="XP_024721815.1">
    <property type="nucleotide sequence ID" value="XM_024869569.1"/>
</dbReference>
<evidence type="ECO:0000313" key="3">
    <source>
        <dbReference type="Proteomes" id="UP000241818"/>
    </source>
</evidence>
<evidence type="ECO:0000256" key="1">
    <source>
        <dbReference type="SAM" id="MobiDB-lite"/>
    </source>
</evidence>
<feature type="compositionally biased region" description="Polar residues" evidence="1">
    <location>
        <begin position="124"/>
        <end position="137"/>
    </location>
</feature>
<reference evidence="2 3" key="1">
    <citation type="journal article" date="2018" name="New Phytol.">
        <title>Comparative genomics and transcriptomics depict ericoid mycorrhizal fungi as versatile saprotrophs and plant mutualists.</title>
        <authorList>
            <person name="Martino E."/>
            <person name="Morin E."/>
            <person name="Grelet G.A."/>
            <person name="Kuo A."/>
            <person name="Kohler A."/>
            <person name="Daghino S."/>
            <person name="Barry K.W."/>
            <person name="Cichocki N."/>
            <person name="Clum A."/>
            <person name="Dockter R.B."/>
            <person name="Hainaut M."/>
            <person name="Kuo R.C."/>
            <person name="LaButti K."/>
            <person name="Lindahl B.D."/>
            <person name="Lindquist E.A."/>
            <person name="Lipzen A."/>
            <person name="Khouja H.R."/>
            <person name="Magnuson J."/>
            <person name="Murat C."/>
            <person name="Ohm R.A."/>
            <person name="Singer S.W."/>
            <person name="Spatafora J.W."/>
            <person name="Wang M."/>
            <person name="Veneault-Fourrey C."/>
            <person name="Henrissat B."/>
            <person name="Grigoriev I.V."/>
            <person name="Martin F.M."/>
            <person name="Perotto S."/>
        </authorList>
    </citation>
    <scope>NUCLEOTIDE SEQUENCE [LARGE SCALE GENOMIC DNA]</scope>
    <source>
        <strain evidence="2 3">ATCC 22711</strain>
    </source>
</reference>
<sequence>ARRKSSKGALIVTLKLSPDALSKFGPAPLIKEEVPSKDSSPTTSNSLPAAASSHGDNPSESASNTPATTSGTPVPSSMPPPTEGVKKKGVKRSSGVALGTDAVPKVRGKPGPKKKARLEDGTIDHSSTAPRASNTTAAAHRLGPKANQGAINAGLRALDRTGKPCRKWQKGSFKLKSFTGVVWEIPRWKAPPKVKAEGNPEGSASGESSKENKDNSQIESEKSNNGADVEMASAASQNVSSPAP</sequence>
<feature type="compositionally biased region" description="Polar residues" evidence="1">
    <location>
        <begin position="234"/>
        <end position="244"/>
    </location>
</feature>
<gene>
    <name evidence="2" type="ORF">M430DRAFT_77016</name>
</gene>
<dbReference type="InParanoid" id="A0A2T3B4G6"/>
<organism evidence="2 3">
    <name type="scientific">Amorphotheca resinae ATCC 22711</name>
    <dbReference type="NCBI Taxonomy" id="857342"/>
    <lineage>
        <taxon>Eukaryota</taxon>
        <taxon>Fungi</taxon>
        <taxon>Dikarya</taxon>
        <taxon>Ascomycota</taxon>
        <taxon>Pezizomycotina</taxon>
        <taxon>Leotiomycetes</taxon>
        <taxon>Helotiales</taxon>
        <taxon>Amorphothecaceae</taxon>
        <taxon>Amorphotheca</taxon>
    </lineage>
</organism>
<dbReference type="GeneID" id="36577650"/>
<feature type="region of interest" description="Disordered" evidence="1">
    <location>
        <begin position="1"/>
        <end position="150"/>
    </location>
</feature>
<dbReference type="EMBL" id="KZ679010">
    <property type="protein sequence ID" value="PSS20545.1"/>
    <property type="molecule type" value="Genomic_DNA"/>
</dbReference>